<keyword evidence="4" id="KW-1185">Reference proteome</keyword>
<gene>
    <name evidence="3" type="ORF">KI387_034862</name>
</gene>
<feature type="non-terminal residue" evidence="3">
    <location>
        <position position="830"/>
    </location>
</feature>
<protein>
    <recommendedName>
        <fullName evidence="2">HhH-GPD domain-containing protein</fullName>
    </recommendedName>
</protein>
<feature type="region of interest" description="Disordered" evidence="1">
    <location>
        <begin position="369"/>
        <end position="396"/>
    </location>
</feature>
<feature type="compositionally biased region" description="Basic and acidic residues" evidence="1">
    <location>
        <begin position="303"/>
        <end position="315"/>
    </location>
</feature>
<dbReference type="InterPro" id="IPR003265">
    <property type="entry name" value="HhH-GPD_domain"/>
</dbReference>
<dbReference type="Pfam" id="PF00730">
    <property type="entry name" value="HhH-GPD"/>
    <property type="match status" value="1"/>
</dbReference>
<dbReference type="SUPFAM" id="SSF48150">
    <property type="entry name" value="DNA-glycosylase"/>
    <property type="match status" value="1"/>
</dbReference>
<dbReference type="Gene3D" id="1.10.340.30">
    <property type="entry name" value="Hypothetical protein, domain 2"/>
    <property type="match status" value="1"/>
</dbReference>
<proteinExistence type="predicted"/>
<feature type="region of interest" description="Disordered" evidence="1">
    <location>
        <begin position="215"/>
        <end position="262"/>
    </location>
</feature>
<dbReference type="InterPro" id="IPR011257">
    <property type="entry name" value="DNA_glycosylase"/>
</dbReference>
<feature type="region of interest" description="Disordered" evidence="1">
    <location>
        <begin position="424"/>
        <end position="447"/>
    </location>
</feature>
<comment type="caution">
    <text evidence="3">The sequence shown here is derived from an EMBL/GenBank/DDBJ whole genome shotgun (WGS) entry which is preliminary data.</text>
</comment>
<name>A0AA38BWH2_TAXCH</name>
<feature type="compositionally biased region" description="Polar residues" evidence="1">
    <location>
        <begin position="424"/>
        <end position="439"/>
    </location>
</feature>
<evidence type="ECO:0000313" key="3">
    <source>
        <dbReference type="EMBL" id="KAH9290745.1"/>
    </source>
</evidence>
<feature type="compositionally biased region" description="Polar residues" evidence="1">
    <location>
        <begin position="238"/>
        <end position="248"/>
    </location>
</feature>
<dbReference type="PANTHER" id="PTHR47203:SF1">
    <property type="entry name" value="HYPOTHETICAL BASE EXCISION DNA REPAIR PROTEIN (EUROFUNG)"/>
    <property type="match status" value="1"/>
</dbReference>
<dbReference type="EMBL" id="JAHRHJ020003813">
    <property type="protein sequence ID" value="KAH9290745.1"/>
    <property type="molecule type" value="Genomic_DNA"/>
</dbReference>
<dbReference type="CDD" id="cd00056">
    <property type="entry name" value="ENDO3c"/>
    <property type="match status" value="1"/>
</dbReference>
<dbReference type="PANTHER" id="PTHR47203">
    <property type="match status" value="1"/>
</dbReference>
<evidence type="ECO:0000259" key="2">
    <source>
        <dbReference type="Pfam" id="PF00730"/>
    </source>
</evidence>
<accession>A0AA38BWH2</accession>
<feature type="region of interest" description="Disordered" evidence="1">
    <location>
        <begin position="296"/>
        <end position="315"/>
    </location>
</feature>
<feature type="compositionally biased region" description="Basic and acidic residues" evidence="1">
    <location>
        <begin position="369"/>
        <end position="386"/>
    </location>
</feature>
<feature type="domain" description="HhH-GPD" evidence="2">
    <location>
        <begin position="715"/>
        <end position="790"/>
    </location>
</feature>
<dbReference type="GO" id="GO:0006284">
    <property type="term" value="P:base-excision repair"/>
    <property type="evidence" value="ECO:0007669"/>
    <property type="project" value="InterPro"/>
</dbReference>
<dbReference type="GO" id="GO:0003824">
    <property type="term" value="F:catalytic activity"/>
    <property type="evidence" value="ECO:0007669"/>
    <property type="project" value="InterPro"/>
</dbReference>
<dbReference type="Proteomes" id="UP000824469">
    <property type="component" value="Unassembled WGS sequence"/>
</dbReference>
<sequence length="830" mass="93473">MFWNDFVDSEFSPNCNCSTESTGSPEMERREALKSVNKGLANRRAKRRLHFEEEDEVQGISSPKNEDFGDLNCHSSVSSTPSKQGMLCNLQHHIAKAKRRLRLGSLQNYSKILGAQNLKECSQRTEMNRLGFKGLDKKLVHQTSNKFDEDASEAVGNNVFFQKGSRISLREPEIAPVTRKFEMPREVLDNRRKIKRTNQKLKDLGNNLLRVPGVEPSNENIRGFYGKTSEQPVDETIDQSSNKYSTNSAKEHGNAPASENLQKSHATLGKELCRELKLEGSCQNLKDLVNGSVQRSGNEQLDENFKNSCQDRSEKPVNEVIDNGAKKYRKNSAQKRRNEPFIQAFEKPSAALGQAFGNQMISQNLQTVDKKMKKSNDNRSEQHGNKGVDSIGSDEVHGSEHISQVFEISCEVLSKGICKDANVGRNTQNLRDSGSNSLQKPDKHSEKCNGVISQDIGNEIIDHIPNKYSRRVVKRQQNEPASHVFKRSCPLLEEGIDSEPKVEGNIQNLKDLGKTLAQQPADHFVEVKKYNEDRSDELVNDVIDQGFLKYSTSSTKENGSEPVSQGFDKSCVFPREELGNELKAQNFASSVGPNVKFHLNSGNSFSNSPVIENEGPYPDFIRPFSEECRKIRDRLLELHGIPEEYAKFRARIKEKDAVPLTAQQQLLPLDKKSGAENVKTEGNTEIVSYFDKKESEIIPAVVPFEVQESMLDALISTLLSQNTTEANSRRAFASLKERFRTWDEVHMADPKVVEDAIRCGGLAETKASRIRNILDTLMKEQGKICLEHLRSMPVEKIKAELYRFKGIGPKTVACVLMFHLQQDDFPVDTH</sequence>
<organism evidence="3 4">
    <name type="scientific">Taxus chinensis</name>
    <name type="common">Chinese yew</name>
    <name type="synonym">Taxus wallichiana var. chinensis</name>
    <dbReference type="NCBI Taxonomy" id="29808"/>
    <lineage>
        <taxon>Eukaryota</taxon>
        <taxon>Viridiplantae</taxon>
        <taxon>Streptophyta</taxon>
        <taxon>Embryophyta</taxon>
        <taxon>Tracheophyta</taxon>
        <taxon>Spermatophyta</taxon>
        <taxon>Pinopsida</taxon>
        <taxon>Pinidae</taxon>
        <taxon>Conifers II</taxon>
        <taxon>Cupressales</taxon>
        <taxon>Taxaceae</taxon>
        <taxon>Taxus</taxon>
    </lineage>
</organism>
<reference evidence="3 4" key="1">
    <citation type="journal article" date="2021" name="Nat. Plants">
        <title>The Taxus genome provides insights into paclitaxel biosynthesis.</title>
        <authorList>
            <person name="Xiong X."/>
            <person name="Gou J."/>
            <person name="Liao Q."/>
            <person name="Li Y."/>
            <person name="Zhou Q."/>
            <person name="Bi G."/>
            <person name="Li C."/>
            <person name="Du R."/>
            <person name="Wang X."/>
            <person name="Sun T."/>
            <person name="Guo L."/>
            <person name="Liang H."/>
            <person name="Lu P."/>
            <person name="Wu Y."/>
            <person name="Zhang Z."/>
            <person name="Ro D.K."/>
            <person name="Shang Y."/>
            <person name="Huang S."/>
            <person name="Yan J."/>
        </authorList>
    </citation>
    <scope>NUCLEOTIDE SEQUENCE [LARGE SCALE GENOMIC DNA]</scope>
    <source>
        <strain evidence="3">Ta-2019</strain>
    </source>
</reference>
<evidence type="ECO:0000313" key="4">
    <source>
        <dbReference type="Proteomes" id="UP000824469"/>
    </source>
</evidence>
<evidence type="ECO:0000256" key="1">
    <source>
        <dbReference type="SAM" id="MobiDB-lite"/>
    </source>
</evidence>
<dbReference type="AlphaFoldDB" id="A0AA38BWH2"/>